<dbReference type="EMBL" id="JBHSRS010000018">
    <property type="protein sequence ID" value="MFC6281786.1"/>
    <property type="molecule type" value="Genomic_DNA"/>
</dbReference>
<accession>A0ABW1TVX4</accession>
<dbReference type="Proteomes" id="UP001596270">
    <property type="component" value="Unassembled WGS sequence"/>
</dbReference>
<evidence type="ECO:0000259" key="1">
    <source>
        <dbReference type="PROSITE" id="PS51742"/>
    </source>
</evidence>
<sequence length="135" mass="13941">MDVHVLRLQPGDDLRGALEAAFRDLHAAGAPAAACVVSAVGSLSQAVLRYAAEPQGLLRVEALELLTLSGTLGVGGVHLHASVADARGRVSGGHVMPGCVVRTTAEIVLALLPGWSFERALDAGTGFKELVARRL</sequence>
<name>A0ABW1TVX4_9BURK</name>
<gene>
    <name evidence="2" type="ORF">ACFQND_11135</name>
</gene>
<dbReference type="SUPFAM" id="SSF117856">
    <property type="entry name" value="AF0104/ALDC/Ptd012-like"/>
    <property type="match status" value="1"/>
</dbReference>
<dbReference type="PROSITE" id="PS51742">
    <property type="entry name" value="PPC"/>
    <property type="match status" value="1"/>
</dbReference>
<dbReference type="PANTHER" id="PTHR34988:SF1">
    <property type="entry name" value="DNA-BINDING PROTEIN"/>
    <property type="match status" value="1"/>
</dbReference>
<keyword evidence="2" id="KW-0238">DNA-binding</keyword>
<dbReference type="GO" id="GO:0003677">
    <property type="term" value="F:DNA binding"/>
    <property type="evidence" value="ECO:0007669"/>
    <property type="project" value="UniProtKB-KW"/>
</dbReference>
<dbReference type="CDD" id="cd11378">
    <property type="entry name" value="DUF296"/>
    <property type="match status" value="1"/>
</dbReference>
<dbReference type="Pfam" id="PF03479">
    <property type="entry name" value="PCC"/>
    <property type="match status" value="1"/>
</dbReference>
<protein>
    <submittedName>
        <fullName evidence="2">PPC domain-containing DNA-binding protein</fullName>
    </submittedName>
</protein>
<dbReference type="Gene3D" id="3.30.1330.80">
    <property type="entry name" value="Hypothetical protein, similar to alpha- acetolactate decarboxylase, domain 2"/>
    <property type="match status" value="1"/>
</dbReference>
<evidence type="ECO:0000313" key="3">
    <source>
        <dbReference type="Proteomes" id="UP001596270"/>
    </source>
</evidence>
<organism evidence="2 3">
    <name type="scientific">Polaromonas aquatica</name>
    <dbReference type="NCBI Taxonomy" id="332657"/>
    <lineage>
        <taxon>Bacteria</taxon>
        <taxon>Pseudomonadati</taxon>
        <taxon>Pseudomonadota</taxon>
        <taxon>Betaproteobacteria</taxon>
        <taxon>Burkholderiales</taxon>
        <taxon>Comamonadaceae</taxon>
        <taxon>Polaromonas</taxon>
    </lineage>
</organism>
<dbReference type="RefSeq" id="WP_371438624.1">
    <property type="nucleotide sequence ID" value="NZ_JBHSRS010000018.1"/>
</dbReference>
<comment type="caution">
    <text evidence="2">The sequence shown here is derived from an EMBL/GenBank/DDBJ whole genome shotgun (WGS) entry which is preliminary data.</text>
</comment>
<feature type="domain" description="PPC" evidence="1">
    <location>
        <begin position="1"/>
        <end position="133"/>
    </location>
</feature>
<dbReference type="InterPro" id="IPR005175">
    <property type="entry name" value="PPC_dom"/>
</dbReference>
<proteinExistence type="predicted"/>
<dbReference type="PANTHER" id="PTHR34988">
    <property type="entry name" value="PROTEIN, PUTATIVE-RELATED"/>
    <property type="match status" value="1"/>
</dbReference>
<evidence type="ECO:0000313" key="2">
    <source>
        <dbReference type="EMBL" id="MFC6281786.1"/>
    </source>
</evidence>
<keyword evidence="3" id="KW-1185">Reference proteome</keyword>
<reference evidence="3" key="1">
    <citation type="journal article" date="2019" name="Int. J. Syst. Evol. Microbiol.">
        <title>The Global Catalogue of Microorganisms (GCM) 10K type strain sequencing project: providing services to taxonomists for standard genome sequencing and annotation.</title>
        <authorList>
            <consortium name="The Broad Institute Genomics Platform"/>
            <consortium name="The Broad Institute Genome Sequencing Center for Infectious Disease"/>
            <person name="Wu L."/>
            <person name="Ma J."/>
        </authorList>
    </citation>
    <scope>NUCLEOTIDE SEQUENCE [LARGE SCALE GENOMIC DNA]</scope>
    <source>
        <strain evidence="3">CCUG 39402</strain>
    </source>
</reference>